<gene>
    <name evidence="9" type="ORF">MUB52_21500</name>
</gene>
<comment type="caution">
    <text evidence="9">The sequence shown here is derived from an EMBL/GenBank/DDBJ whole genome shotgun (WGS) entry which is preliminary data.</text>
</comment>
<keyword evidence="3" id="KW-0813">Transport</keyword>
<dbReference type="Pfam" id="PF00005">
    <property type="entry name" value="ABC_tran"/>
    <property type="match status" value="1"/>
</dbReference>
<evidence type="ECO:0000256" key="4">
    <source>
        <dbReference type="ARBA" id="ARBA00022475"/>
    </source>
</evidence>
<evidence type="ECO:0000256" key="2">
    <source>
        <dbReference type="ARBA" id="ARBA00005417"/>
    </source>
</evidence>
<protein>
    <submittedName>
        <fullName evidence="9">ATP-binding cassette domain-containing protein</fullName>
    </submittedName>
</protein>
<keyword evidence="4" id="KW-1003">Cell membrane</keyword>
<organism evidence="9 10">
    <name type="scientific">Roseobacter sinensis</name>
    <dbReference type="NCBI Taxonomy" id="2931391"/>
    <lineage>
        <taxon>Bacteria</taxon>
        <taxon>Pseudomonadati</taxon>
        <taxon>Pseudomonadota</taxon>
        <taxon>Alphaproteobacteria</taxon>
        <taxon>Rhodobacterales</taxon>
        <taxon>Roseobacteraceae</taxon>
        <taxon>Roseobacter</taxon>
    </lineage>
</organism>
<keyword evidence="10" id="KW-1185">Reference proteome</keyword>
<proteinExistence type="inferred from homology"/>
<keyword evidence="6 9" id="KW-0067">ATP-binding</keyword>
<dbReference type="InterPro" id="IPR013563">
    <property type="entry name" value="Oligopep_ABC_C"/>
</dbReference>
<dbReference type="EMBL" id="JALIEB010000025">
    <property type="protein sequence ID" value="MCV3274018.1"/>
    <property type="molecule type" value="Genomic_DNA"/>
</dbReference>
<dbReference type="InterPro" id="IPR050388">
    <property type="entry name" value="ABC_Ni/Peptide_Import"/>
</dbReference>
<evidence type="ECO:0000313" key="10">
    <source>
        <dbReference type="Proteomes" id="UP001208690"/>
    </source>
</evidence>
<dbReference type="Proteomes" id="UP001208690">
    <property type="component" value="Unassembled WGS sequence"/>
</dbReference>
<dbReference type="SUPFAM" id="SSF52540">
    <property type="entry name" value="P-loop containing nucleoside triphosphate hydrolases"/>
    <property type="match status" value="1"/>
</dbReference>
<dbReference type="Gene3D" id="3.40.50.300">
    <property type="entry name" value="P-loop containing nucleotide triphosphate hydrolases"/>
    <property type="match status" value="1"/>
</dbReference>
<reference evidence="9 10" key="1">
    <citation type="submission" date="2022-04" db="EMBL/GenBank/DDBJ databases">
        <title>Roseobacter sp. WL0113 is a bacterium isolated from neritic sediment.</title>
        <authorList>
            <person name="Wang L."/>
            <person name="He W."/>
            <person name="Zhang D.-F."/>
        </authorList>
    </citation>
    <scope>NUCLEOTIDE SEQUENCE [LARGE SCALE GENOMIC DNA]</scope>
    <source>
        <strain evidence="9 10">WL0113</strain>
    </source>
</reference>
<dbReference type="CDD" id="cd03257">
    <property type="entry name" value="ABC_NikE_OppD_transporters"/>
    <property type="match status" value="1"/>
</dbReference>
<dbReference type="PANTHER" id="PTHR43297">
    <property type="entry name" value="OLIGOPEPTIDE TRANSPORT ATP-BINDING PROTEIN APPD"/>
    <property type="match status" value="1"/>
</dbReference>
<dbReference type="InterPro" id="IPR003593">
    <property type="entry name" value="AAA+_ATPase"/>
</dbReference>
<evidence type="ECO:0000256" key="6">
    <source>
        <dbReference type="ARBA" id="ARBA00022840"/>
    </source>
</evidence>
<accession>A0ABT3BKC1</accession>
<dbReference type="SMART" id="SM00382">
    <property type="entry name" value="AAA"/>
    <property type="match status" value="1"/>
</dbReference>
<dbReference type="PROSITE" id="PS50893">
    <property type="entry name" value="ABC_TRANSPORTER_2"/>
    <property type="match status" value="1"/>
</dbReference>
<evidence type="ECO:0000256" key="1">
    <source>
        <dbReference type="ARBA" id="ARBA00004417"/>
    </source>
</evidence>
<evidence type="ECO:0000259" key="8">
    <source>
        <dbReference type="PROSITE" id="PS50893"/>
    </source>
</evidence>
<sequence length="322" mass="34757">MPLLEITDLTVSFDTPDGVVKAVNGMTLSLDARESLAIVGESGSGKTQLAFAILGLLAKNGRAAGSVRFEGQEILNLPETALNKVRANEIAMIFQDPMTSLNPYLTVGDQMAEVLILHKGVSKRDALDDSAKMLDAVRIPDARARLSMYPHEFSGGMRQRIMAAMALLCRPKLLIADEPTTALDVTVQNQIMELMADIQREFGTALILITHDLAIVAGSCLRTLVMYGGRVMETGPTDALFEAPSHPYTRGLLNAVPRLDIPQDKLLTIPGDPPDLTDLPAGCPFSPRCPVSHEPCATVMPRLESFDSARLRACHASREAVA</sequence>
<keyword evidence="5" id="KW-0547">Nucleotide-binding</keyword>
<dbReference type="PANTHER" id="PTHR43297:SF7">
    <property type="entry name" value="D,D-DIPEPTIDE TRANSPORT ATP-BINDING PROTEIN DDPD-RELATED"/>
    <property type="match status" value="1"/>
</dbReference>
<comment type="subcellular location">
    <subcellularLocation>
        <location evidence="1">Cell inner membrane</location>
        <topology evidence="1">Peripheral membrane protein</topology>
    </subcellularLocation>
</comment>
<evidence type="ECO:0000256" key="5">
    <source>
        <dbReference type="ARBA" id="ARBA00022741"/>
    </source>
</evidence>
<comment type="similarity">
    <text evidence="2">Belongs to the ABC transporter superfamily.</text>
</comment>
<dbReference type="RefSeq" id="WP_263846224.1">
    <property type="nucleotide sequence ID" value="NZ_JALIEB010000025.1"/>
</dbReference>
<evidence type="ECO:0000256" key="3">
    <source>
        <dbReference type="ARBA" id="ARBA00022448"/>
    </source>
</evidence>
<dbReference type="InterPro" id="IPR027417">
    <property type="entry name" value="P-loop_NTPase"/>
</dbReference>
<dbReference type="InterPro" id="IPR003439">
    <property type="entry name" value="ABC_transporter-like_ATP-bd"/>
</dbReference>
<dbReference type="NCBIfam" id="TIGR01727">
    <property type="entry name" value="oligo_HPY"/>
    <property type="match status" value="1"/>
</dbReference>
<feature type="domain" description="ABC transporter" evidence="8">
    <location>
        <begin position="4"/>
        <end position="253"/>
    </location>
</feature>
<dbReference type="Pfam" id="PF08352">
    <property type="entry name" value="oligo_HPY"/>
    <property type="match status" value="1"/>
</dbReference>
<evidence type="ECO:0000256" key="7">
    <source>
        <dbReference type="ARBA" id="ARBA00023136"/>
    </source>
</evidence>
<evidence type="ECO:0000313" key="9">
    <source>
        <dbReference type="EMBL" id="MCV3274018.1"/>
    </source>
</evidence>
<keyword evidence="7" id="KW-0472">Membrane</keyword>
<name>A0ABT3BKC1_9RHOB</name>
<dbReference type="GO" id="GO:0005524">
    <property type="term" value="F:ATP binding"/>
    <property type="evidence" value="ECO:0007669"/>
    <property type="project" value="UniProtKB-KW"/>
</dbReference>